<evidence type="ECO:0008006" key="6">
    <source>
        <dbReference type="Google" id="ProtNLM"/>
    </source>
</evidence>
<dbReference type="EMBL" id="CP021406">
    <property type="protein sequence ID" value="ATI43685.1"/>
    <property type="molecule type" value="Genomic_DNA"/>
</dbReference>
<dbReference type="InterPro" id="IPR018389">
    <property type="entry name" value="DctP_fam"/>
</dbReference>
<sequence>MLNKHIKQACAGLVASLSLVVGSDVSAEGARHLIYANYQPPSTAANQFGYGPYFEAVTKDTNNELTFELITGGALLSAKAMLPGLRDNIADGGFVVSIYTPSDLPRDSMLTEMALIGENPAVMAAAVAETVLLGCPDCLEEWADAGVAYVAPYATLPYYLMCKGDLQSSADIEGKKVRASGAWGKWVSDLGGVPVNLPSSEIYQSIERGQADCALGSAAWLKQQSLIDLVDTIVDVPMGTFHGGGYVIYSKTTWDKLSEDQKTALIVNAPIAMSGEILRGYLPEDLEAMEMAREKGIKFLEPDEALLEKLAEYKAKEVTQVVSLAESRGVENASDIIATFLENKEKWDGLSAEFGEDPEKYEEVLYREIFSKFKP</sequence>
<evidence type="ECO:0000256" key="2">
    <source>
        <dbReference type="ARBA" id="ARBA00022729"/>
    </source>
</evidence>
<organism evidence="4 5">
    <name type="scientific">Pacificitalea manganoxidans</name>
    <dbReference type="NCBI Taxonomy" id="1411902"/>
    <lineage>
        <taxon>Bacteria</taxon>
        <taxon>Pseudomonadati</taxon>
        <taxon>Pseudomonadota</taxon>
        <taxon>Alphaproteobacteria</taxon>
        <taxon>Rhodobacterales</taxon>
        <taxon>Paracoccaceae</taxon>
        <taxon>Pacificitalea</taxon>
    </lineage>
</organism>
<keyword evidence="2" id="KW-0732">Signal</keyword>
<protein>
    <recommendedName>
        <fullName evidence="6">TRAP-type C4-dicarboxylate transport system substrate-binding protein</fullName>
    </recommendedName>
</protein>
<dbReference type="GO" id="GO:0055085">
    <property type="term" value="P:transmembrane transport"/>
    <property type="evidence" value="ECO:0007669"/>
    <property type="project" value="InterPro"/>
</dbReference>
<dbReference type="InterPro" id="IPR038404">
    <property type="entry name" value="TRAP_DctP_sf"/>
</dbReference>
<evidence type="ECO:0000256" key="1">
    <source>
        <dbReference type="ARBA" id="ARBA00004418"/>
    </source>
</evidence>
<accession>A0A291M4M9</accession>
<proteinExistence type="predicted"/>
<name>A0A291M4M9_9RHOB</name>
<dbReference type="Proteomes" id="UP000219050">
    <property type="component" value="Plasmid pDY25-B"/>
</dbReference>
<dbReference type="AlphaFoldDB" id="A0A291M4M9"/>
<comment type="subcellular location">
    <subcellularLocation>
        <location evidence="1">Periplasm</location>
    </subcellularLocation>
</comment>
<dbReference type="GO" id="GO:0042597">
    <property type="term" value="C:periplasmic space"/>
    <property type="evidence" value="ECO:0007669"/>
    <property type="project" value="UniProtKB-SubCell"/>
</dbReference>
<evidence type="ECO:0000256" key="3">
    <source>
        <dbReference type="ARBA" id="ARBA00022764"/>
    </source>
</evidence>
<dbReference type="Pfam" id="PF03480">
    <property type="entry name" value="DctP"/>
    <property type="match status" value="1"/>
</dbReference>
<keyword evidence="5" id="KW-1185">Reference proteome</keyword>
<evidence type="ECO:0000313" key="4">
    <source>
        <dbReference type="EMBL" id="ATI43685.1"/>
    </source>
</evidence>
<geneLocation type="plasmid" evidence="5">
    <name>pdy25-b</name>
</geneLocation>
<dbReference type="PANTHER" id="PTHR33376:SF15">
    <property type="entry name" value="BLL6794 PROTEIN"/>
    <property type="match status" value="1"/>
</dbReference>
<dbReference type="CDD" id="cd13666">
    <property type="entry name" value="PBP2_TRAP_DctP_like_1"/>
    <property type="match status" value="1"/>
</dbReference>
<gene>
    <name evidence="4" type="ORF">CBW24_16135</name>
</gene>
<evidence type="ECO:0000313" key="5">
    <source>
        <dbReference type="Proteomes" id="UP000219050"/>
    </source>
</evidence>
<dbReference type="RefSeq" id="WP_097374416.1">
    <property type="nucleotide sequence ID" value="NZ_CP021406.1"/>
</dbReference>
<dbReference type="SUPFAM" id="SSF53850">
    <property type="entry name" value="Periplasmic binding protein-like II"/>
    <property type="match status" value="1"/>
</dbReference>
<dbReference type="PANTHER" id="PTHR33376">
    <property type="match status" value="1"/>
</dbReference>
<keyword evidence="3" id="KW-0574">Periplasm</keyword>
<keyword evidence="4" id="KW-0614">Plasmid</keyword>
<dbReference type="NCBIfam" id="NF037995">
    <property type="entry name" value="TRAP_S1"/>
    <property type="match status" value="1"/>
</dbReference>
<dbReference type="OrthoDB" id="9769667at2"/>
<dbReference type="Gene3D" id="3.40.190.170">
    <property type="entry name" value="Bacterial extracellular solute-binding protein, family 7"/>
    <property type="match status" value="1"/>
</dbReference>
<reference evidence="4 5" key="1">
    <citation type="submission" date="2017-05" db="EMBL/GenBank/DDBJ databases">
        <title>Comparative genomic and metabolic analysis of manganese-oxidizing mechanisms in Celeribater manganoxidans DY25T: its adaption to the environment of polymetallic nodule.</title>
        <authorList>
            <person name="Wang X."/>
        </authorList>
    </citation>
    <scope>NUCLEOTIDE SEQUENCE [LARGE SCALE GENOMIC DNA]</scope>
    <source>
        <strain evidence="4 5">DY25</strain>
        <plasmid evidence="5">pdy25-b</plasmid>
    </source>
</reference>
<dbReference type="KEGG" id="cmag:CBW24_16135"/>